<feature type="region of interest" description="Disordered" evidence="1">
    <location>
        <begin position="776"/>
        <end position="838"/>
    </location>
</feature>
<evidence type="ECO:0000313" key="5">
    <source>
        <dbReference type="Proteomes" id="UP000568050"/>
    </source>
</evidence>
<feature type="domain" description="LTD" evidence="3">
    <location>
        <begin position="31"/>
        <end position="144"/>
    </location>
</feature>
<keyword evidence="5" id="KW-1185">Reference proteome</keyword>
<gene>
    <name evidence="4" type="ORF">FHX50_001910</name>
</gene>
<sequence length="874" mass="89769">MRIPTRTAAFASCLALSAFGLSLAATAAPSSPASIEAAATPSADSPSIIISEIVYNGPGSDAVEILNVGSEPVDLDGWSLHDDKDRPGLGDLHGTLEPGEYLVLTQVDDAGNGDFDFGLGKGDRVEIRDADGAVVDSYMYDATAPLGAWARCGDGIGDWAHATRVTLGGANDCTADTPEPSSGSMAINEIDSAPADWVEFVNPGDEPLDISGYEIRDNSDDHRWRFPDGTVIQPGQHLVVDAKSDGLVFNDQTGAYDAGTFETAIGIGSGDSIRLFDTTGKEIDSFSWQGHAAIDGDEAAATFGRSPDGVGTFALTEATPGEANILSRPLVTINEIESNGDATDWVEITNTSSTPVDISGWTVMDNDPVGHAADVIPVPEGTVLQPGEMYVFDTGTHFGFGLGKNDHVELRNRLGARVDIIEWGDHSATTLGRCPDGTGDVVDTAAGTKGAPNACDGDTGEQPTGPDTEDWPGAQDPTVLDEKGMFLEDSSGLDYRDGVLWAIDNGTGTIWKLNAAADGTVSFADGWADGKRGRFQRDAENPSAAGPDTEGITAASDGLLYAASERDNGDKGVNQNTILQVDPNAAGPDVVASAEWDLTELLPQVSANTGIEAVEFADGAGLEGAFVDQATGKPFTIGAYPDAVSGGVFFTALEANGHVYAFVLHPDGTATLVADLATGIDGAMALDYREGARTLVVHADDGFDGVTTRLALTGGEPEITHLARPAGLPNSNHEGMAISDVCDGDQRAVWFFEDGVKAGALTTVMADCDAFGAVVEAPAPGQPEPGQPEPGQPEQPGEPERPGDASANAPGKGGADAPGTAGAGSTGSAQQPAQAAPSGVLARTGAEVGGLIAAAGGAIGLGIAMRARKVRLKD</sequence>
<accession>A0A839QSY9</accession>
<feature type="compositionally biased region" description="Gly residues" evidence="1">
    <location>
        <begin position="811"/>
        <end position="825"/>
    </location>
</feature>
<feature type="compositionally biased region" description="Pro residues" evidence="1">
    <location>
        <begin position="780"/>
        <end position="793"/>
    </location>
</feature>
<dbReference type="InterPro" id="IPR027372">
    <property type="entry name" value="Phytase-like_dom"/>
</dbReference>
<evidence type="ECO:0000313" key="4">
    <source>
        <dbReference type="EMBL" id="MBB3023613.1"/>
    </source>
</evidence>
<protein>
    <recommendedName>
        <fullName evidence="3">LTD domain-containing protein</fullName>
    </recommendedName>
</protein>
<evidence type="ECO:0000256" key="2">
    <source>
        <dbReference type="SAM" id="SignalP"/>
    </source>
</evidence>
<keyword evidence="2" id="KW-0732">Signal</keyword>
<comment type="caution">
    <text evidence="4">The sequence shown here is derived from an EMBL/GenBank/DDBJ whole genome shotgun (WGS) entry which is preliminary data.</text>
</comment>
<dbReference type="PROSITE" id="PS51841">
    <property type="entry name" value="LTD"/>
    <property type="match status" value="3"/>
</dbReference>
<dbReference type="InterPro" id="IPR001322">
    <property type="entry name" value="Lamin_tail_dom"/>
</dbReference>
<dbReference type="AlphaFoldDB" id="A0A839QSY9"/>
<dbReference type="Gene3D" id="2.60.40.1260">
    <property type="entry name" value="Lamin Tail domain"/>
    <property type="match status" value="2"/>
</dbReference>
<dbReference type="InterPro" id="IPR036415">
    <property type="entry name" value="Lamin_tail_dom_sf"/>
</dbReference>
<feature type="domain" description="LTD" evidence="3">
    <location>
        <begin position="319"/>
        <end position="449"/>
    </location>
</feature>
<dbReference type="SUPFAM" id="SSF74853">
    <property type="entry name" value="Lamin A/C globular tail domain"/>
    <property type="match status" value="3"/>
</dbReference>
<feature type="compositionally biased region" description="Low complexity" evidence="1">
    <location>
        <begin position="826"/>
        <end position="838"/>
    </location>
</feature>
<organism evidence="4 5">
    <name type="scientific">Helcobacillus massiliensis</name>
    <dbReference type="NCBI Taxonomy" id="521392"/>
    <lineage>
        <taxon>Bacteria</taxon>
        <taxon>Bacillati</taxon>
        <taxon>Actinomycetota</taxon>
        <taxon>Actinomycetes</taxon>
        <taxon>Micrococcales</taxon>
        <taxon>Dermabacteraceae</taxon>
        <taxon>Helcobacillus</taxon>
    </lineage>
</organism>
<dbReference type="Pfam" id="PF13449">
    <property type="entry name" value="Phytase-like"/>
    <property type="match status" value="1"/>
</dbReference>
<dbReference type="Pfam" id="PF00932">
    <property type="entry name" value="LTD"/>
    <property type="match status" value="3"/>
</dbReference>
<dbReference type="EMBL" id="JACHWP010000008">
    <property type="protein sequence ID" value="MBB3023613.1"/>
    <property type="molecule type" value="Genomic_DNA"/>
</dbReference>
<feature type="region of interest" description="Disordered" evidence="1">
    <location>
        <begin position="447"/>
        <end position="476"/>
    </location>
</feature>
<name>A0A839QSY9_9MICO</name>
<feature type="signal peptide" evidence="2">
    <location>
        <begin position="1"/>
        <end position="27"/>
    </location>
</feature>
<feature type="region of interest" description="Disordered" evidence="1">
    <location>
        <begin position="533"/>
        <end position="552"/>
    </location>
</feature>
<proteinExistence type="predicted"/>
<reference evidence="4 5" key="1">
    <citation type="submission" date="2020-08" db="EMBL/GenBank/DDBJ databases">
        <title>Sequencing the genomes of 1000 actinobacteria strains.</title>
        <authorList>
            <person name="Klenk H.-P."/>
        </authorList>
    </citation>
    <scope>NUCLEOTIDE SEQUENCE [LARGE SCALE GENOMIC DNA]</scope>
    <source>
        <strain evidence="4 5">DSM 23040</strain>
    </source>
</reference>
<dbReference type="Proteomes" id="UP000568050">
    <property type="component" value="Unassembled WGS sequence"/>
</dbReference>
<evidence type="ECO:0000259" key="3">
    <source>
        <dbReference type="PROSITE" id="PS51841"/>
    </source>
</evidence>
<feature type="chain" id="PRO_5032804545" description="LTD domain-containing protein" evidence="2">
    <location>
        <begin position="28"/>
        <end position="874"/>
    </location>
</feature>
<evidence type="ECO:0000256" key="1">
    <source>
        <dbReference type="SAM" id="MobiDB-lite"/>
    </source>
</evidence>
<feature type="domain" description="LTD" evidence="3">
    <location>
        <begin position="173"/>
        <end position="290"/>
    </location>
</feature>
<dbReference type="RefSeq" id="WP_183376950.1">
    <property type="nucleotide sequence ID" value="NZ_CBCSFZ010000027.1"/>
</dbReference>